<gene>
    <name evidence="1" type="ORF">NPX13_g10074</name>
</gene>
<comment type="caution">
    <text evidence="1">The sequence shown here is derived from an EMBL/GenBank/DDBJ whole genome shotgun (WGS) entry which is preliminary data.</text>
</comment>
<dbReference type="EMBL" id="JANPWZ010002700">
    <property type="protein sequence ID" value="KAJ3556732.1"/>
    <property type="molecule type" value="Genomic_DNA"/>
</dbReference>
<dbReference type="Proteomes" id="UP001148614">
    <property type="component" value="Unassembled WGS sequence"/>
</dbReference>
<reference evidence="1" key="1">
    <citation type="submission" date="2022-07" db="EMBL/GenBank/DDBJ databases">
        <title>Genome Sequence of Xylaria arbuscula.</title>
        <authorList>
            <person name="Buettner E."/>
        </authorList>
    </citation>
    <scope>NUCLEOTIDE SEQUENCE</scope>
    <source>
        <strain evidence="1">VT107</strain>
    </source>
</reference>
<sequence length="119" mass="12184">MALNIAAAHAASNLDVGSNIFASRDLFTSANLNPLEARQDSGNDTVTLFIDSAEPDSYEYAASVVAACSSETIYALQCTAGGPDSVCGDSVPAITVTENASEYKVSSAVTTKTGGVEQL</sequence>
<protein>
    <submittedName>
        <fullName evidence="1">Uncharacterized protein</fullName>
    </submittedName>
</protein>
<organism evidence="1 2">
    <name type="scientific">Xylaria arbuscula</name>
    <dbReference type="NCBI Taxonomy" id="114810"/>
    <lineage>
        <taxon>Eukaryota</taxon>
        <taxon>Fungi</taxon>
        <taxon>Dikarya</taxon>
        <taxon>Ascomycota</taxon>
        <taxon>Pezizomycotina</taxon>
        <taxon>Sordariomycetes</taxon>
        <taxon>Xylariomycetidae</taxon>
        <taxon>Xylariales</taxon>
        <taxon>Xylariaceae</taxon>
        <taxon>Xylaria</taxon>
    </lineage>
</organism>
<dbReference type="VEuPathDB" id="FungiDB:F4678DRAFT_187691"/>
<name>A0A9W8N5G4_9PEZI</name>
<evidence type="ECO:0000313" key="1">
    <source>
        <dbReference type="EMBL" id="KAJ3556732.1"/>
    </source>
</evidence>
<proteinExistence type="predicted"/>
<accession>A0A9W8N5G4</accession>
<dbReference type="AlphaFoldDB" id="A0A9W8N5G4"/>
<keyword evidence="2" id="KW-1185">Reference proteome</keyword>
<evidence type="ECO:0000313" key="2">
    <source>
        <dbReference type="Proteomes" id="UP001148614"/>
    </source>
</evidence>